<evidence type="ECO:0000256" key="6">
    <source>
        <dbReference type="ARBA" id="ARBA00023136"/>
    </source>
</evidence>
<dbReference type="PANTHER" id="PTHR27008:SF585">
    <property type="entry name" value="PROTEIN KINASE DOMAIN-CONTAINING PROTEIN"/>
    <property type="match status" value="1"/>
</dbReference>
<dbReference type="SUPFAM" id="SSF56112">
    <property type="entry name" value="Protein kinase-like (PK-like)"/>
    <property type="match status" value="1"/>
</dbReference>
<sequence>MRSLSLGSNTFSSSIPSTLTRLTGLLILNLSSNSLTGPLPVDIGKWKVLTSMDLSNNHFSSDIPVGVADLKDLTQFSLSNNRLTGPIPESFGDMLSLEFLDLSRNNLSGEIPMSLEKLRYLRSFNVSFNRLHGKIPEGGSFEKYSIESFKGNEALCGAPQFHLPSCKSKSLKNSKARIKLMIYVAPPIASTFFVVALIFILRSRKRKNKLPNQEDLLPLGAWRRISFHELHQATDGFSESRLLDEDMVAHLSDFSIAKLLCQEDSMIQTMTMATIGYIAPEYGIEGIVSTKGDKSLRNWVKELIYATLLSSIGREHSAANSCALSILQVGLQCSTELPDERIDMIEVLTKLKKIKVKLLKDTELVQRRSLLI</sequence>
<keyword evidence="4" id="KW-0677">Repeat</keyword>
<dbReference type="InterPro" id="IPR032675">
    <property type="entry name" value="LRR_dom_sf"/>
</dbReference>
<evidence type="ECO:0000256" key="1">
    <source>
        <dbReference type="ARBA" id="ARBA00004370"/>
    </source>
</evidence>
<keyword evidence="2" id="KW-0433">Leucine-rich repeat</keyword>
<dbReference type="SUPFAM" id="SSF52058">
    <property type="entry name" value="L domain-like"/>
    <property type="match status" value="1"/>
</dbReference>
<organism evidence="8 9">
    <name type="scientific">Hibiscus sabdariffa</name>
    <name type="common">roselle</name>
    <dbReference type="NCBI Taxonomy" id="183260"/>
    <lineage>
        <taxon>Eukaryota</taxon>
        <taxon>Viridiplantae</taxon>
        <taxon>Streptophyta</taxon>
        <taxon>Embryophyta</taxon>
        <taxon>Tracheophyta</taxon>
        <taxon>Spermatophyta</taxon>
        <taxon>Magnoliopsida</taxon>
        <taxon>eudicotyledons</taxon>
        <taxon>Gunneridae</taxon>
        <taxon>Pentapetalae</taxon>
        <taxon>rosids</taxon>
        <taxon>malvids</taxon>
        <taxon>Malvales</taxon>
        <taxon>Malvaceae</taxon>
        <taxon>Malvoideae</taxon>
        <taxon>Hibiscus</taxon>
    </lineage>
</organism>
<evidence type="ECO:0000256" key="2">
    <source>
        <dbReference type="ARBA" id="ARBA00022614"/>
    </source>
</evidence>
<dbReference type="Pfam" id="PF00560">
    <property type="entry name" value="LRR_1"/>
    <property type="match status" value="2"/>
</dbReference>
<feature type="transmembrane region" description="Helical" evidence="7">
    <location>
        <begin position="180"/>
        <end position="201"/>
    </location>
</feature>
<evidence type="ECO:0000256" key="7">
    <source>
        <dbReference type="SAM" id="Phobius"/>
    </source>
</evidence>
<protein>
    <submittedName>
        <fullName evidence="8">Uncharacterized protein</fullName>
    </submittedName>
</protein>
<dbReference type="EMBL" id="JBBPBN010000028">
    <property type="protein sequence ID" value="KAK9006545.1"/>
    <property type="molecule type" value="Genomic_DNA"/>
</dbReference>
<keyword evidence="3 7" id="KW-0812">Transmembrane</keyword>
<evidence type="ECO:0000256" key="3">
    <source>
        <dbReference type="ARBA" id="ARBA00022692"/>
    </source>
</evidence>
<evidence type="ECO:0000256" key="5">
    <source>
        <dbReference type="ARBA" id="ARBA00022989"/>
    </source>
</evidence>
<name>A0ABR2R154_9ROSI</name>
<keyword evidence="5 7" id="KW-1133">Transmembrane helix</keyword>
<proteinExistence type="predicted"/>
<dbReference type="InterPro" id="IPR001611">
    <property type="entry name" value="Leu-rich_rpt"/>
</dbReference>
<dbReference type="PROSITE" id="PS51450">
    <property type="entry name" value="LRR"/>
    <property type="match status" value="1"/>
</dbReference>
<dbReference type="PANTHER" id="PTHR27008">
    <property type="entry name" value="OS04G0122200 PROTEIN"/>
    <property type="match status" value="1"/>
</dbReference>
<dbReference type="Pfam" id="PF13855">
    <property type="entry name" value="LRR_8"/>
    <property type="match status" value="1"/>
</dbReference>
<evidence type="ECO:0000256" key="4">
    <source>
        <dbReference type="ARBA" id="ARBA00022737"/>
    </source>
</evidence>
<keyword evidence="9" id="KW-1185">Reference proteome</keyword>
<reference evidence="8 9" key="1">
    <citation type="journal article" date="2024" name="G3 (Bethesda)">
        <title>Genome assembly of Hibiscus sabdariffa L. provides insights into metabolisms of medicinal natural products.</title>
        <authorList>
            <person name="Kim T."/>
        </authorList>
    </citation>
    <scope>NUCLEOTIDE SEQUENCE [LARGE SCALE GENOMIC DNA]</scope>
    <source>
        <strain evidence="8">TK-2024</strain>
        <tissue evidence="8">Old leaves</tissue>
    </source>
</reference>
<dbReference type="Gene3D" id="1.10.510.10">
    <property type="entry name" value="Transferase(Phosphotransferase) domain 1"/>
    <property type="match status" value="1"/>
</dbReference>
<dbReference type="InterPro" id="IPR051809">
    <property type="entry name" value="Plant_receptor-like_S/T_kinase"/>
</dbReference>
<comment type="caution">
    <text evidence="8">The sequence shown here is derived from an EMBL/GenBank/DDBJ whole genome shotgun (WGS) entry which is preliminary data.</text>
</comment>
<keyword evidence="6 7" id="KW-0472">Membrane</keyword>
<comment type="subcellular location">
    <subcellularLocation>
        <location evidence="1">Membrane</location>
    </subcellularLocation>
</comment>
<gene>
    <name evidence="8" type="ORF">V6N11_018882</name>
</gene>
<accession>A0ABR2R154</accession>
<dbReference type="InterPro" id="IPR011009">
    <property type="entry name" value="Kinase-like_dom_sf"/>
</dbReference>
<evidence type="ECO:0000313" key="9">
    <source>
        <dbReference type="Proteomes" id="UP001396334"/>
    </source>
</evidence>
<dbReference type="Gene3D" id="3.80.10.10">
    <property type="entry name" value="Ribonuclease Inhibitor"/>
    <property type="match status" value="1"/>
</dbReference>
<evidence type="ECO:0000313" key="8">
    <source>
        <dbReference type="EMBL" id="KAK9006545.1"/>
    </source>
</evidence>
<dbReference type="Proteomes" id="UP001396334">
    <property type="component" value="Unassembled WGS sequence"/>
</dbReference>